<dbReference type="Pfam" id="PF11976">
    <property type="entry name" value="Rad60-SLD"/>
    <property type="match status" value="1"/>
</dbReference>
<evidence type="ECO:0000256" key="2">
    <source>
        <dbReference type="SAM" id="Phobius"/>
    </source>
</evidence>
<dbReference type="SUPFAM" id="SSF54236">
    <property type="entry name" value="Ubiquitin-like"/>
    <property type="match status" value="1"/>
</dbReference>
<evidence type="ECO:0000256" key="1">
    <source>
        <dbReference type="SAM" id="MobiDB-lite"/>
    </source>
</evidence>
<keyword evidence="5" id="KW-1185">Reference proteome</keyword>
<dbReference type="PROSITE" id="PS50053">
    <property type="entry name" value="UBIQUITIN_2"/>
    <property type="match status" value="1"/>
</dbReference>
<feature type="compositionally biased region" description="Basic and acidic residues" evidence="1">
    <location>
        <begin position="86"/>
        <end position="99"/>
    </location>
</feature>
<dbReference type="AlphaFoldDB" id="A0A9D3MCC3"/>
<name>A0A9D3MCC3_ANGAN</name>
<accession>A0A9D3MCC3</accession>
<evidence type="ECO:0000259" key="3">
    <source>
        <dbReference type="PROSITE" id="PS50053"/>
    </source>
</evidence>
<organism evidence="4 5">
    <name type="scientific">Anguilla anguilla</name>
    <name type="common">European freshwater eel</name>
    <name type="synonym">Muraena anguilla</name>
    <dbReference type="NCBI Taxonomy" id="7936"/>
    <lineage>
        <taxon>Eukaryota</taxon>
        <taxon>Metazoa</taxon>
        <taxon>Chordata</taxon>
        <taxon>Craniata</taxon>
        <taxon>Vertebrata</taxon>
        <taxon>Euteleostomi</taxon>
        <taxon>Actinopterygii</taxon>
        <taxon>Neopterygii</taxon>
        <taxon>Teleostei</taxon>
        <taxon>Anguilliformes</taxon>
        <taxon>Anguillidae</taxon>
        <taxon>Anguilla</taxon>
    </lineage>
</organism>
<keyword evidence="2" id="KW-0812">Transmembrane</keyword>
<feature type="domain" description="Ubiquitin-like" evidence="3">
    <location>
        <begin position="120"/>
        <end position="188"/>
    </location>
</feature>
<dbReference type="Proteomes" id="UP001044222">
    <property type="component" value="Chromosome 7"/>
</dbReference>
<dbReference type="InterPro" id="IPR000626">
    <property type="entry name" value="Ubiquitin-like_dom"/>
</dbReference>
<dbReference type="Gene3D" id="3.10.20.90">
    <property type="entry name" value="Phosphatidylinositol 3-kinase Catalytic Subunit, Chain A, domain 1"/>
    <property type="match status" value="1"/>
</dbReference>
<dbReference type="EMBL" id="JAFIRN010000007">
    <property type="protein sequence ID" value="KAG5845556.1"/>
    <property type="molecule type" value="Genomic_DNA"/>
</dbReference>
<proteinExistence type="predicted"/>
<dbReference type="CDD" id="cd01763">
    <property type="entry name" value="Ubl_SUMO_like"/>
    <property type="match status" value="1"/>
</dbReference>
<evidence type="ECO:0000313" key="5">
    <source>
        <dbReference type="Proteomes" id="UP001044222"/>
    </source>
</evidence>
<evidence type="ECO:0000313" key="4">
    <source>
        <dbReference type="EMBL" id="KAG5845556.1"/>
    </source>
</evidence>
<protein>
    <recommendedName>
        <fullName evidence="3">Ubiquitin-like domain-containing protein</fullName>
    </recommendedName>
</protein>
<dbReference type="InterPro" id="IPR022617">
    <property type="entry name" value="Rad60/SUMO-like_dom"/>
</dbReference>
<keyword evidence="2" id="KW-0472">Membrane</keyword>
<gene>
    <name evidence="4" type="ORF">ANANG_G00140420</name>
</gene>
<comment type="caution">
    <text evidence="4">The sequence shown here is derived from an EMBL/GenBank/DDBJ whole genome shotgun (WGS) entry which is preliminary data.</text>
</comment>
<keyword evidence="2" id="KW-1133">Transmembrane helix</keyword>
<feature type="region of interest" description="Disordered" evidence="1">
    <location>
        <begin position="51"/>
        <end position="106"/>
    </location>
</feature>
<sequence>MGQVFSYFYAETTFIGIALVCVWVLTQNITIPSRNPEDPVINSELKHSQNGFIDQHGLSDPEGIEPERRDGDSCETNVGPSCVSRRSPETGSETKRGTSPDRMSPTTTVATEHLEGAEKINIWVKCSGKSEEVNVFPLERVSVLLEDSCQKLGKNPKKMMLIYNGERMDKEKTVQEYSLRGWVTVHLIPSA</sequence>
<reference evidence="4" key="1">
    <citation type="submission" date="2021-01" db="EMBL/GenBank/DDBJ databases">
        <title>A chromosome-scale assembly of European eel, Anguilla anguilla.</title>
        <authorList>
            <person name="Henkel C."/>
            <person name="Jong-Raadsen S.A."/>
            <person name="Dufour S."/>
            <person name="Weltzien F.-A."/>
            <person name="Palstra A.P."/>
            <person name="Pelster B."/>
            <person name="Spaink H.P."/>
            <person name="Van Den Thillart G.E."/>
            <person name="Jansen H."/>
            <person name="Zahm M."/>
            <person name="Klopp C."/>
            <person name="Cedric C."/>
            <person name="Louis A."/>
            <person name="Berthelot C."/>
            <person name="Parey E."/>
            <person name="Roest Crollius H."/>
            <person name="Montfort J."/>
            <person name="Robinson-Rechavi M."/>
            <person name="Bucao C."/>
            <person name="Bouchez O."/>
            <person name="Gislard M."/>
            <person name="Lluch J."/>
            <person name="Milhes M."/>
            <person name="Lampietro C."/>
            <person name="Lopez Roques C."/>
            <person name="Donnadieu C."/>
            <person name="Braasch I."/>
            <person name="Desvignes T."/>
            <person name="Postlethwait J."/>
            <person name="Bobe J."/>
            <person name="Guiguen Y."/>
            <person name="Dirks R."/>
        </authorList>
    </citation>
    <scope>NUCLEOTIDE SEQUENCE</scope>
    <source>
        <strain evidence="4">Tag_6206</strain>
        <tissue evidence="4">Liver</tissue>
    </source>
</reference>
<feature type="transmembrane region" description="Helical" evidence="2">
    <location>
        <begin position="6"/>
        <end position="25"/>
    </location>
</feature>
<dbReference type="InterPro" id="IPR029071">
    <property type="entry name" value="Ubiquitin-like_domsf"/>
</dbReference>